<accession>A0ABW6UW85</accession>
<name>A0ABW6UW85_MICFU</name>
<dbReference type="PROSITE" id="PS51257">
    <property type="entry name" value="PROKAR_LIPOPROTEIN"/>
    <property type="match status" value="1"/>
</dbReference>
<keyword evidence="7" id="KW-1185">Reference proteome</keyword>
<dbReference type="RefSeq" id="WP_387339969.1">
    <property type="nucleotide sequence ID" value="NZ_JBIAXI010000001.1"/>
</dbReference>
<proteinExistence type="inferred from homology"/>
<dbReference type="PANTHER" id="PTHR30290:SF9">
    <property type="entry name" value="OLIGOPEPTIDE-BINDING PROTEIN APPA"/>
    <property type="match status" value="1"/>
</dbReference>
<evidence type="ECO:0000256" key="1">
    <source>
        <dbReference type="ARBA" id="ARBA00005695"/>
    </source>
</evidence>
<evidence type="ECO:0000256" key="3">
    <source>
        <dbReference type="ARBA" id="ARBA00022729"/>
    </source>
</evidence>
<organism evidence="6 7">
    <name type="scientific">Microtetraspora fusca</name>
    <dbReference type="NCBI Taxonomy" id="1997"/>
    <lineage>
        <taxon>Bacteria</taxon>
        <taxon>Bacillati</taxon>
        <taxon>Actinomycetota</taxon>
        <taxon>Actinomycetes</taxon>
        <taxon>Streptosporangiales</taxon>
        <taxon>Streptosporangiaceae</taxon>
        <taxon>Microtetraspora</taxon>
    </lineage>
</organism>
<dbReference type="Pfam" id="PF00496">
    <property type="entry name" value="SBP_bac_5"/>
    <property type="match status" value="1"/>
</dbReference>
<feature type="domain" description="Solute-binding protein family 5" evidence="5">
    <location>
        <begin position="76"/>
        <end position="427"/>
    </location>
</feature>
<dbReference type="InterPro" id="IPR000914">
    <property type="entry name" value="SBP_5_dom"/>
</dbReference>
<sequence>MRSFRMPAALAVAATLGLAACGGAGGQHRATGGTFTMAVGTDLGNLDPYQTTMSLTRLIGTFLYDRLVAVDADGEARPHLATTWRADARSAAFTLRKGVTCADGAPLTASDIAAALNYVADPAHSSPLLGLWVQPGTRASADDAAGTVTVTSGRPDPFLVNNLGSVPIVCRSALADPRQRAAGKGGTGLYTVTEIVGGDHYTLTRRKDYAWAPDIGTGGSRRHPDTVVARVVISETTAANMLLSGQLNFAAVFGADRRRLEARKLFKAESVAPAAELYFNQAKGHPGADLRVRQAVVRALDLAMVGKVATGGMGTPMTQILASSNGRPVCAADTVTGNVPAFDLAAATSALDRAGWKPGPDGVRVKDGVRLSFTLPFVTSPGNGTAAAELMQQQLKAAGVELLPKGGNQIAINEAMANGSWDLMAMPIVWHLPTQMIPWFSGKTFPEGGSNLAGARNPTYEELAAKASTMPGKQGCALWNQAETALVRNLDVVPFQQIAQPVYGNGARFRLDLLPFTIEMDTA</sequence>
<keyword evidence="3 4" id="KW-0732">Signal</keyword>
<dbReference type="InterPro" id="IPR039424">
    <property type="entry name" value="SBP_5"/>
</dbReference>
<comment type="similarity">
    <text evidence="1">Belongs to the bacterial solute-binding protein 5 family.</text>
</comment>
<feature type="chain" id="PRO_5047463615" evidence="4">
    <location>
        <begin position="20"/>
        <end position="523"/>
    </location>
</feature>
<reference evidence="6 7" key="1">
    <citation type="submission" date="2024-10" db="EMBL/GenBank/DDBJ databases">
        <title>The Natural Products Discovery Center: Release of the First 8490 Sequenced Strains for Exploring Actinobacteria Biosynthetic Diversity.</title>
        <authorList>
            <person name="Kalkreuter E."/>
            <person name="Kautsar S.A."/>
            <person name="Yang D."/>
            <person name="Bader C.D."/>
            <person name="Teijaro C.N."/>
            <person name="Fluegel L."/>
            <person name="Davis C.M."/>
            <person name="Simpson J.R."/>
            <person name="Lauterbach L."/>
            <person name="Steele A.D."/>
            <person name="Gui C."/>
            <person name="Meng S."/>
            <person name="Li G."/>
            <person name="Viehrig K."/>
            <person name="Ye F."/>
            <person name="Su P."/>
            <person name="Kiefer A.F."/>
            <person name="Nichols A."/>
            <person name="Cepeda A.J."/>
            <person name="Yan W."/>
            <person name="Fan B."/>
            <person name="Jiang Y."/>
            <person name="Adhikari A."/>
            <person name="Zheng C.-J."/>
            <person name="Schuster L."/>
            <person name="Cowan T.M."/>
            <person name="Smanski M.J."/>
            <person name="Chevrette M.G."/>
            <person name="De Carvalho L.P.S."/>
            <person name="Shen B."/>
        </authorList>
    </citation>
    <scope>NUCLEOTIDE SEQUENCE [LARGE SCALE GENOMIC DNA]</scope>
    <source>
        <strain evidence="6 7">NPDC001281</strain>
    </source>
</reference>
<dbReference type="CDD" id="cd00995">
    <property type="entry name" value="PBP2_NikA_DppA_OppA_like"/>
    <property type="match status" value="1"/>
</dbReference>
<dbReference type="Gene3D" id="3.40.190.10">
    <property type="entry name" value="Periplasmic binding protein-like II"/>
    <property type="match status" value="1"/>
</dbReference>
<evidence type="ECO:0000259" key="5">
    <source>
        <dbReference type="Pfam" id="PF00496"/>
    </source>
</evidence>
<protein>
    <submittedName>
        <fullName evidence="6">ABC transporter substrate-binding protein</fullName>
    </submittedName>
</protein>
<dbReference type="SUPFAM" id="SSF53850">
    <property type="entry name" value="Periplasmic binding protein-like II"/>
    <property type="match status" value="1"/>
</dbReference>
<dbReference type="PIRSF" id="PIRSF002741">
    <property type="entry name" value="MppA"/>
    <property type="match status" value="1"/>
</dbReference>
<dbReference type="InterPro" id="IPR030678">
    <property type="entry name" value="Peptide/Ni-bd"/>
</dbReference>
<dbReference type="PANTHER" id="PTHR30290">
    <property type="entry name" value="PERIPLASMIC BINDING COMPONENT OF ABC TRANSPORTER"/>
    <property type="match status" value="1"/>
</dbReference>
<dbReference type="EMBL" id="JBIAXI010000001">
    <property type="protein sequence ID" value="MFF4771314.1"/>
    <property type="molecule type" value="Genomic_DNA"/>
</dbReference>
<gene>
    <name evidence="6" type="ORF">ACFY05_00490</name>
</gene>
<evidence type="ECO:0000256" key="2">
    <source>
        <dbReference type="ARBA" id="ARBA00022448"/>
    </source>
</evidence>
<evidence type="ECO:0000256" key="4">
    <source>
        <dbReference type="SAM" id="SignalP"/>
    </source>
</evidence>
<evidence type="ECO:0000313" key="6">
    <source>
        <dbReference type="EMBL" id="MFF4771314.1"/>
    </source>
</evidence>
<dbReference type="Gene3D" id="3.10.105.10">
    <property type="entry name" value="Dipeptide-binding Protein, Domain 3"/>
    <property type="match status" value="1"/>
</dbReference>
<comment type="caution">
    <text evidence="6">The sequence shown here is derived from an EMBL/GenBank/DDBJ whole genome shotgun (WGS) entry which is preliminary data.</text>
</comment>
<keyword evidence="2" id="KW-0813">Transport</keyword>
<dbReference type="Proteomes" id="UP001602119">
    <property type="component" value="Unassembled WGS sequence"/>
</dbReference>
<feature type="signal peptide" evidence="4">
    <location>
        <begin position="1"/>
        <end position="19"/>
    </location>
</feature>
<evidence type="ECO:0000313" key="7">
    <source>
        <dbReference type="Proteomes" id="UP001602119"/>
    </source>
</evidence>